<comment type="caution">
    <text evidence="12">The sequence shown here is derived from an EMBL/GenBank/DDBJ whole genome shotgun (WGS) entry which is preliminary data.</text>
</comment>
<comment type="subunit">
    <text evidence="11">Monomer.</text>
</comment>
<dbReference type="EC" id="2.7.1.71" evidence="3 11"/>
<keyword evidence="8 11" id="KW-0067">ATP-binding</keyword>
<feature type="binding site" evidence="11">
    <location>
        <position position="139"/>
    </location>
    <ligand>
        <name>substrate</name>
    </ligand>
</feature>
<dbReference type="GO" id="GO:0008652">
    <property type="term" value="P:amino acid biosynthetic process"/>
    <property type="evidence" value="ECO:0007669"/>
    <property type="project" value="UniProtKB-KW"/>
</dbReference>
<dbReference type="GO" id="GO:0000287">
    <property type="term" value="F:magnesium ion binding"/>
    <property type="evidence" value="ECO:0007669"/>
    <property type="project" value="UniProtKB-UniRule"/>
</dbReference>
<comment type="caution">
    <text evidence="11">Lacks conserved residue(s) required for the propagation of feature annotation.</text>
</comment>
<keyword evidence="11" id="KW-0963">Cytoplasm</keyword>
<dbReference type="InterPro" id="IPR027417">
    <property type="entry name" value="P-loop_NTPase"/>
</dbReference>
<dbReference type="InterPro" id="IPR031322">
    <property type="entry name" value="Shikimate/glucono_kinase"/>
</dbReference>
<evidence type="ECO:0000256" key="2">
    <source>
        <dbReference type="ARBA" id="ARBA00006997"/>
    </source>
</evidence>
<comment type="cofactor">
    <cofactor evidence="11">
        <name>Mg(2+)</name>
        <dbReference type="ChEBI" id="CHEBI:18420"/>
    </cofactor>
    <text evidence="11">Binds 1 Mg(2+) ion per subunit.</text>
</comment>
<keyword evidence="5 11" id="KW-0808">Transferase</keyword>
<protein>
    <recommendedName>
        <fullName evidence="3 11">Shikimate kinase</fullName>
        <shortName evidence="11">SK</shortName>
        <ecNumber evidence="3 11">2.7.1.71</ecNumber>
    </recommendedName>
</protein>
<evidence type="ECO:0000256" key="5">
    <source>
        <dbReference type="ARBA" id="ARBA00022679"/>
    </source>
</evidence>
<dbReference type="InterPro" id="IPR023000">
    <property type="entry name" value="Shikimate_kinase_CS"/>
</dbReference>
<dbReference type="AlphaFoldDB" id="A0AAE3G6T1"/>
<dbReference type="InterPro" id="IPR000623">
    <property type="entry name" value="Shikimate_kinase/TSH1"/>
</dbReference>
<dbReference type="EMBL" id="JALJXV010000011">
    <property type="protein sequence ID" value="MCP1676876.1"/>
    <property type="molecule type" value="Genomic_DNA"/>
</dbReference>
<evidence type="ECO:0000313" key="13">
    <source>
        <dbReference type="Proteomes" id="UP001205843"/>
    </source>
</evidence>
<dbReference type="Proteomes" id="UP001205843">
    <property type="component" value="Unassembled WGS sequence"/>
</dbReference>
<dbReference type="GO" id="GO:0009073">
    <property type="term" value="P:aromatic amino acid family biosynthetic process"/>
    <property type="evidence" value="ECO:0007669"/>
    <property type="project" value="UniProtKB-KW"/>
</dbReference>
<reference evidence="12" key="1">
    <citation type="submission" date="2022-03" db="EMBL/GenBank/DDBJ databases">
        <title>Genomic Encyclopedia of Type Strains, Phase III (KMG-III): the genomes of soil and plant-associated and newly described type strains.</title>
        <authorList>
            <person name="Whitman W."/>
        </authorList>
    </citation>
    <scope>NUCLEOTIDE SEQUENCE</scope>
    <source>
        <strain evidence="12">ANL 6-2</strain>
    </source>
</reference>
<evidence type="ECO:0000256" key="10">
    <source>
        <dbReference type="ARBA" id="ARBA00048567"/>
    </source>
</evidence>
<dbReference type="Pfam" id="PF01202">
    <property type="entry name" value="SKI"/>
    <property type="match status" value="1"/>
</dbReference>
<keyword evidence="11" id="KW-0460">Magnesium</keyword>
<evidence type="ECO:0000256" key="3">
    <source>
        <dbReference type="ARBA" id="ARBA00012154"/>
    </source>
</evidence>
<feature type="binding site" evidence="11">
    <location>
        <position position="82"/>
    </location>
    <ligand>
        <name>substrate</name>
    </ligand>
</feature>
<comment type="subcellular location">
    <subcellularLocation>
        <location evidence="11">Cytoplasm</location>
    </subcellularLocation>
</comment>
<feature type="binding site" evidence="11">
    <location>
        <position position="120"/>
    </location>
    <ligand>
        <name>ATP</name>
        <dbReference type="ChEBI" id="CHEBI:30616"/>
    </ligand>
</feature>
<evidence type="ECO:0000256" key="1">
    <source>
        <dbReference type="ARBA" id="ARBA00004842"/>
    </source>
</evidence>
<dbReference type="GO" id="GO:0005829">
    <property type="term" value="C:cytosol"/>
    <property type="evidence" value="ECO:0007669"/>
    <property type="project" value="TreeGrafter"/>
</dbReference>
<dbReference type="PRINTS" id="PR01100">
    <property type="entry name" value="SHIKIMTKNASE"/>
</dbReference>
<evidence type="ECO:0000313" key="12">
    <source>
        <dbReference type="EMBL" id="MCP1676876.1"/>
    </source>
</evidence>
<name>A0AAE3G6T1_9GAMM</name>
<dbReference type="GO" id="GO:0004765">
    <property type="term" value="F:shikimate kinase activity"/>
    <property type="evidence" value="ECO:0007669"/>
    <property type="project" value="UniProtKB-UniRule"/>
</dbReference>
<sequence length="176" mass="19658">MPSSQRLFLIGPMGAGKSTIGRRLAQRLGLRFVDSDQEIELCTGVDIPRIFDVEGESGFRRREEDMIDRLSEQDGVVLATGGGAILSAETRRRLAERGTVIYLRTSVDQQYLRTRRDRRRPLLQTENPQARLEALLAERGPLYEATADVTVDTDHGSIVSVVRQIIAQLNPQDPDA</sequence>
<keyword evidence="7 11" id="KW-0418">Kinase</keyword>
<feature type="binding site" evidence="11">
    <location>
        <position position="60"/>
    </location>
    <ligand>
        <name>substrate</name>
    </ligand>
</feature>
<dbReference type="NCBIfam" id="NF003456">
    <property type="entry name" value="PRK05057.1"/>
    <property type="match status" value="1"/>
</dbReference>
<keyword evidence="13" id="KW-1185">Reference proteome</keyword>
<evidence type="ECO:0000256" key="11">
    <source>
        <dbReference type="HAMAP-Rule" id="MF_00109"/>
    </source>
</evidence>
<keyword evidence="11" id="KW-0479">Metal-binding</keyword>
<dbReference type="PANTHER" id="PTHR21087">
    <property type="entry name" value="SHIKIMATE KINASE"/>
    <property type="match status" value="1"/>
</dbReference>
<dbReference type="HAMAP" id="MF_00109">
    <property type="entry name" value="Shikimate_kinase"/>
    <property type="match status" value="1"/>
</dbReference>
<feature type="binding site" evidence="11">
    <location>
        <position position="18"/>
    </location>
    <ligand>
        <name>Mg(2+)</name>
        <dbReference type="ChEBI" id="CHEBI:18420"/>
    </ligand>
</feature>
<comment type="catalytic activity">
    <reaction evidence="10 11">
        <text>shikimate + ATP = 3-phosphoshikimate + ADP + H(+)</text>
        <dbReference type="Rhea" id="RHEA:13121"/>
        <dbReference type="ChEBI" id="CHEBI:15378"/>
        <dbReference type="ChEBI" id="CHEBI:30616"/>
        <dbReference type="ChEBI" id="CHEBI:36208"/>
        <dbReference type="ChEBI" id="CHEBI:145989"/>
        <dbReference type="ChEBI" id="CHEBI:456216"/>
        <dbReference type="EC" id="2.7.1.71"/>
    </reaction>
</comment>
<dbReference type="GO" id="GO:0005524">
    <property type="term" value="F:ATP binding"/>
    <property type="evidence" value="ECO:0007669"/>
    <property type="project" value="UniProtKB-UniRule"/>
</dbReference>
<organism evidence="12 13">
    <name type="scientific">Natronocella acetinitrilica</name>
    <dbReference type="NCBI Taxonomy" id="414046"/>
    <lineage>
        <taxon>Bacteria</taxon>
        <taxon>Pseudomonadati</taxon>
        <taxon>Pseudomonadota</taxon>
        <taxon>Gammaproteobacteria</taxon>
        <taxon>Chromatiales</taxon>
        <taxon>Ectothiorhodospiraceae</taxon>
        <taxon>Natronocella</taxon>
    </lineage>
</organism>
<comment type="similarity">
    <text evidence="2 11">Belongs to the shikimate kinase family.</text>
</comment>
<comment type="function">
    <text evidence="11">Catalyzes the specific phosphorylation of the 3-hydroxyl group of shikimic acid using ATP as a cosubstrate.</text>
</comment>
<dbReference type="PROSITE" id="PS01128">
    <property type="entry name" value="SHIKIMATE_KINASE"/>
    <property type="match status" value="1"/>
</dbReference>
<evidence type="ECO:0000256" key="4">
    <source>
        <dbReference type="ARBA" id="ARBA00022605"/>
    </source>
</evidence>
<evidence type="ECO:0000256" key="8">
    <source>
        <dbReference type="ARBA" id="ARBA00022840"/>
    </source>
</evidence>
<feature type="binding site" evidence="11">
    <location>
        <begin position="14"/>
        <end position="19"/>
    </location>
    <ligand>
        <name>ATP</name>
        <dbReference type="ChEBI" id="CHEBI:30616"/>
    </ligand>
</feature>
<keyword evidence="4 11" id="KW-0028">Amino-acid biosynthesis</keyword>
<comment type="pathway">
    <text evidence="1 11">Metabolic intermediate biosynthesis; chorismate biosynthesis; chorismate from D-erythrose 4-phosphate and phosphoenolpyruvate: step 5/7.</text>
</comment>
<evidence type="ECO:0000256" key="7">
    <source>
        <dbReference type="ARBA" id="ARBA00022777"/>
    </source>
</evidence>
<dbReference type="PANTHER" id="PTHR21087:SF16">
    <property type="entry name" value="SHIKIMATE KINASE 1, CHLOROPLASTIC"/>
    <property type="match status" value="1"/>
</dbReference>
<dbReference type="CDD" id="cd00464">
    <property type="entry name" value="SK"/>
    <property type="match status" value="1"/>
</dbReference>
<dbReference type="RefSeq" id="WP_253484203.1">
    <property type="nucleotide sequence ID" value="NZ_JALJXV010000011.1"/>
</dbReference>
<accession>A0AAE3G6T1</accession>
<keyword evidence="6 11" id="KW-0547">Nucleotide-binding</keyword>
<gene>
    <name evidence="11" type="primary">aroK</name>
    <name evidence="12" type="ORF">J2T57_004049</name>
</gene>
<feature type="binding site" evidence="11">
    <location>
        <position position="36"/>
    </location>
    <ligand>
        <name>substrate</name>
    </ligand>
</feature>
<dbReference type="SUPFAM" id="SSF52540">
    <property type="entry name" value="P-loop containing nucleoside triphosphate hydrolases"/>
    <property type="match status" value="1"/>
</dbReference>
<proteinExistence type="inferred from homology"/>
<evidence type="ECO:0000256" key="6">
    <source>
        <dbReference type="ARBA" id="ARBA00022741"/>
    </source>
</evidence>
<dbReference type="GO" id="GO:0009423">
    <property type="term" value="P:chorismate biosynthetic process"/>
    <property type="evidence" value="ECO:0007669"/>
    <property type="project" value="UniProtKB-UniRule"/>
</dbReference>
<dbReference type="Gene3D" id="3.40.50.300">
    <property type="entry name" value="P-loop containing nucleotide triphosphate hydrolases"/>
    <property type="match status" value="1"/>
</dbReference>
<evidence type="ECO:0000256" key="9">
    <source>
        <dbReference type="ARBA" id="ARBA00023141"/>
    </source>
</evidence>
<keyword evidence="9 11" id="KW-0057">Aromatic amino acid biosynthesis</keyword>